<comment type="caution">
    <text evidence="14">The sequence shown here is derived from an EMBL/GenBank/DDBJ whole genome shotgun (WGS) entry which is preliminary data.</text>
</comment>
<evidence type="ECO:0000256" key="7">
    <source>
        <dbReference type="ARBA" id="ARBA00022737"/>
    </source>
</evidence>
<keyword evidence="6" id="KW-0808">Transferase</keyword>
<evidence type="ECO:0000256" key="4">
    <source>
        <dbReference type="ARBA" id="ARBA00012702"/>
    </source>
</evidence>
<evidence type="ECO:0000256" key="1">
    <source>
        <dbReference type="ARBA" id="ARBA00001946"/>
    </source>
</evidence>
<evidence type="ECO:0000256" key="13">
    <source>
        <dbReference type="ARBA" id="ARBA00043219"/>
    </source>
</evidence>
<dbReference type="SUPFAM" id="SSF48439">
    <property type="entry name" value="Protein prenylyltransferase"/>
    <property type="match status" value="1"/>
</dbReference>
<evidence type="ECO:0000256" key="10">
    <source>
        <dbReference type="ARBA" id="ARBA00041392"/>
    </source>
</evidence>
<dbReference type="EC" id="2.5.1.59" evidence="3"/>
<evidence type="ECO:0000256" key="3">
    <source>
        <dbReference type="ARBA" id="ARBA00012700"/>
    </source>
</evidence>
<evidence type="ECO:0000256" key="8">
    <source>
        <dbReference type="ARBA" id="ARBA00022842"/>
    </source>
</evidence>
<accession>A0A8J6AY04</accession>
<dbReference type="GO" id="GO:0004662">
    <property type="term" value="F:CAAX-protein geranylgeranyltransferase activity"/>
    <property type="evidence" value="ECO:0007669"/>
    <property type="project" value="UniProtKB-EC"/>
</dbReference>
<comment type="cofactor">
    <cofactor evidence="1">
        <name>Mg(2+)</name>
        <dbReference type="ChEBI" id="CHEBI:18420"/>
    </cofactor>
</comment>
<comment type="similarity">
    <text evidence="2">Belongs to the protein prenyltransferase subunit alpha family.</text>
</comment>
<organism evidence="14 15">
    <name type="scientific">Carpediemonas membranifera</name>
    <dbReference type="NCBI Taxonomy" id="201153"/>
    <lineage>
        <taxon>Eukaryota</taxon>
        <taxon>Metamonada</taxon>
        <taxon>Carpediemonas-like organisms</taxon>
        <taxon>Carpediemonas</taxon>
    </lineage>
</organism>
<protein>
    <recommendedName>
        <fullName evidence="9">Protein farnesyltransferase/geranylgeranyltransferase type-1 subunit alpha</fullName>
        <ecNumber evidence="4">2.5.1.58</ecNumber>
        <ecNumber evidence="3">2.5.1.59</ecNumber>
    </recommendedName>
    <alternativeName>
        <fullName evidence="12">CAAX farnesyltransferase subunit alpha</fullName>
    </alternativeName>
    <alternativeName>
        <fullName evidence="11">FTase-alpha</fullName>
    </alternativeName>
    <alternativeName>
        <fullName evidence="10">Ras proteins prenyltransferase subunit alpha</fullName>
    </alternativeName>
    <alternativeName>
        <fullName evidence="13">Type I protein geranyl-geranyltransferase subunit alpha</fullName>
    </alternativeName>
</protein>
<dbReference type="PROSITE" id="PS51147">
    <property type="entry name" value="PFTA"/>
    <property type="match status" value="1"/>
</dbReference>
<dbReference type="GO" id="GO:0004660">
    <property type="term" value="F:protein farnesyltransferase activity"/>
    <property type="evidence" value="ECO:0007669"/>
    <property type="project" value="UniProtKB-EC"/>
</dbReference>
<dbReference type="Pfam" id="PF01239">
    <property type="entry name" value="PPTA"/>
    <property type="match status" value="3"/>
</dbReference>
<keyword evidence="15" id="KW-1185">Reference proteome</keyword>
<dbReference type="InterPro" id="IPR002088">
    <property type="entry name" value="Prenyl_trans_a"/>
</dbReference>
<name>A0A8J6AY04_9EUKA</name>
<dbReference type="Gene3D" id="1.25.40.120">
    <property type="entry name" value="Protein prenylyltransferase"/>
    <property type="match status" value="1"/>
</dbReference>
<dbReference type="OrthoDB" id="272289at2759"/>
<dbReference type="EC" id="2.5.1.58" evidence="4"/>
<dbReference type="PANTHER" id="PTHR11129">
    <property type="entry name" value="PROTEIN FARNESYLTRANSFERASE ALPHA SUBUNIT/RAB GERANYLGERANYL TRANSFERASE ALPHA SUBUNIT"/>
    <property type="match status" value="1"/>
</dbReference>
<keyword evidence="7" id="KW-0677">Repeat</keyword>
<gene>
    <name evidence="14" type="ORF">J8273_4362</name>
</gene>
<evidence type="ECO:0000256" key="11">
    <source>
        <dbReference type="ARBA" id="ARBA00042436"/>
    </source>
</evidence>
<evidence type="ECO:0000256" key="5">
    <source>
        <dbReference type="ARBA" id="ARBA00022602"/>
    </source>
</evidence>
<evidence type="ECO:0000256" key="6">
    <source>
        <dbReference type="ARBA" id="ARBA00022679"/>
    </source>
</evidence>
<dbReference type="GO" id="GO:0005953">
    <property type="term" value="C:CAAX-protein geranylgeranyltransferase complex"/>
    <property type="evidence" value="ECO:0007669"/>
    <property type="project" value="TreeGrafter"/>
</dbReference>
<evidence type="ECO:0000313" key="14">
    <source>
        <dbReference type="EMBL" id="KAG9394260.1"/>
    </source>
</evidence>
<sequence length="326" mass="36563">MYFFLDKDMASAAWKEHDWSDVTPVEIEIVPSVCNIRHPAEYKEMVELFAAIVDTDEASKRVLDLSTAIIMKNPAHYSAWAVRRRCIFPLLDETASFEATLGAETDLLNALLRKIPKIYQTWNHRERVFDKVVAHVSMEDPASFIDAELDFIIDTVLTVDAKNYHAWSYLHHIVSTQQMWSRLSAVASDLIAMDVRNNSAWSFMMEATKHTGTARDDLVDALEYAATMARTAPNNECPWTFIRGLIDIDQTLQSHPATVGLLAEYGAVDGEGLTAVPALALRVGLLQDRTELGPEDKAEGKGLCQTLAKMDPIHSGYWTNVEGEFE</sequence>
<reference evidence="14" key="1">
    <citation type="submission" date="2021-05" db="EMBL/GenBank/DDBJ databases">
        <title>A free-living protist that lacks canonical eukaryotic 1 DNA replication and segregation systems.</title>
        <authorList>
            <person name="Salas-Leiva D.E."/>
            <person name="Tromer E.C."/>
            <person name="Curtis B.A."/>
            <person name="Jerlstrom-Hultqvist J."/>
            <person name="Kolisko M."/>
            <person name="Yi Z."/>
            <person name="Salas-Leiva J.S."/>
            <person name="Gallot-Lavallee L."/>
            <person name="Kops G.J.P.L."/>
            <person name="Archibald J.M."/>
            <person name="Simpson A.G.B."/>
            <person name="Roger A.J."/>
        </authorList>
    </citation>
    <scope>NUCLEOTIDE SEQUENCE</scope>
    <source>
        <strain evidence="14">BICM</strain>
    </source>
</reference>
<proteinExistence type="inferred from homology"/>
<evidence type="ECO:0000256" key="12">
    <source>
        <dbReference type="ARBA" id="ARBA00043086"/>
    </source>
</evidence>
<keyword evidence="8" id="KW-0460">Magnesium</keyword>
<keyword evidence="5" id="KW-0637">Prenyltransferase</keyword>
<dbReference type="EMBL" id="JAHDYR010000016">
    <property type="protein sequence ID" value="KAG9394260.1"/>
    <property type="molecule type" value="Genomic_DNA"/>
</dbReference>
<evidence type="ECO:0000256" key="2">
    <source>
        <dbReference type="ARBA" id="ARBA00006734"/>
    </source>
</evidence>
<dbReference type="PANTHER" id="PTHR11129:SF1">
    <property type="entry name" value="PROTEIN FARNESYLTRANSFERASE_GERANYLGERANYLTRANSFERASE TYPE-1 SUBUNIT ALPHA"/>
    <property type="match status" value="1"/>
</dbReference>
<evidence type="ECO:0000256" key="9">
    <source>
        <dbReference type="ARBA" id="ARBA00040965"/>
    </source>
</evidence>
<dbReference type="GO" id="GO:0005965">
    <property type="term" value="C:protein farnesyltransferase complex"/>
    <property type="evidence" value="ECO:0007669"/>
    <property type="project" value="TreeGrafter"/>
</dbReference>
<dbReference type="Proteomes" id="UP000717585">
    <property type="component" value="Unassembled WGS sequence"/>
</dbReference>
<evidence type="ECO:0000313" key="15">
    <source>
        <dbReference type="Proteomes" id="UP000717585"/>
    </source>
</evidence>
<dbReference type="AlphaFoldDB" id="A0A8J6AY04"/>